<accession>C5KC39</accession>
<dbReference type="EMBL" id="GG671946">
    <property type="protein sequence ID" value="EER18070.1"/>
    <property type="molecule type" value="Genomic_DNA"/>
</dbReference>
<name>C5KC39_PERM5</name>
<sequence>MFVGSSQPYSVASANAALPCAFLDGMTGPVGFEGLLQAMRARVREMKEDPSYRGSPEILDEEENDIIDSENGLESILEAVQTYVEVEFPLFARGGLSSGGSCPRHPSYFDTVLYAYLRALHNIPEKLLAAWIQDDAASEQDELRVNDLLKGHHK</sequence>
<dbReference type="Proteomes" id="UP000007800">
    <property type="component" value="Unassembled WGS sequence"/>
</dbReference>
<dbReference type="OrthoDB" id="450929at2759"/>
<protein>
    <submittedName>
        <fullName evidence="1">Uncharacterized protein</fullName>
    </submittedName>
</protein>
<dbReference type="RefSeq" id="XP_002786274.1">
    <property type="nucleotide sequence ID" value="XM_002786228.1"/>
</dbReference>
<proteinExistence type="predicted"/>
<dbReference type="GeneID" id="9048460"/>
<gene>
    <name evidence="1" type="ORF">Pmar_PMAR019952</name>
</gene>
<dbReference type="AlphaFoldDB" id="C5KC39"/>
<dbReference type="InParanoid" id="C5KC39"/>
<organism evidence="2">
    <name type="scientific">Perkinsus marinus (strain ATCC 50983 / TXsc)</name>
    <dbReference type="NCBI Taxonomy" id="423536"/>
    <lineage>
        <taxon>Eukaryota</taxon>
        <taxon>Sar</taxon>
        <taxon>Alveolata</taxon>
        <taxon>Perkinsozoa</taxon>
        <taxon>Perkinsea</taxon>
        <taxon>Perkinsida</taxon>
        <taxon>Perkinsidae</taxon>
        <taxon>Perkinsus</taxon>
    </lineage>
</organism>
<evidence type="ECO:0000313" key="2">
    <source>
        <dbReference type="Proteomes" id="UP000007800"/>
    </source>
</evidence>
<reference evidence="1 2" key="1">
    <citation type="submission" date="2008-07" db="EMBL/GenBank/DDBJ databases">
        <authorList>
            <person name="El-Sayed N."/>
            <person name="Caler E."/>
            <person name="Inman J."/>
            <person name="Amedeo P."/>
            <person name="Hass B."/>
            <person name="Wortman J."/>
        </authorList>
    </citation>
    <scope>NUCLEOTIDE SEQUENCE [LARGE SCALE GENOMIC DNA]</scope>
    <source>
        <strain evidence="2">ATCC 50983 / TXsc</strain>
    </source>
</reference>
<evidence type="ECO:0000313" key="1">
    <source>
        <dbReference type="EMBL" id="EER18070.1"/>
    </source>
</evidence>
<keyword evidence="2" id="KW-1185">Reference proteome</keyword>